<dbReference type="SUPFAM" id="SSF54518">
    <property type="entry name" value="Tubby C-terminal domain-like"/>
    <property type="match status" value="1"/>
</dbReference>
<feature type="non-terminal residue" evidence="1">
    <location>
        <position position="180"/>
    </location>
</feature>
<sequence length="180" mass="20560">MGRQLVLIVRGMVTDIANTKELGNANKIHREEGKNFREIEGHGGRAGGNLKEENVWDKRCGVAWSDSRDVVIEEEFSTEQVMALNLSRIAVIFNCNGFIMFNPAMGRLTIRVDNCHSGLKKELVIINSVENFVVTLKRNVWILMKLNSITFHPHLFLILEDVEKRLSLHNEWRAFLGDKS</sequence>
<protein>
    <submittedName>
        <fullName evidence="1">Uncharacterized protein</fullName>
    </submittedName>
</protein>
<dbReference type="Proteomes" id="UP000824469">
    <property type="component" value="Unassembled WGS sequence"/>
</dbReference>
<dbReference type="InterPro" id="IPR025659">
    <property type="entry name" value="Tubby-like_C"/>
</dbReference>
<accession>A0AA38CRB4</accession>
<reference evidence="1 2" key="1">
    <citation type="journal article" date="2021" name="Nat. Plants">
        <title>The Taxus genome provides insights into paclitaxel biosynthesis.</title>
        <authorList>
            <person name="Xiong X."/>
            <person name="Gou J."/>
            <person name="Liao Q."/>
            <person name="Li Y."/>
            <person name="Zhou Q."/>
            <person name="Bi G."/>
            <person name="Li C."/>
            <person name="Du R."/>
            <person name="Wang X."/>
            <person name="Sun T."/>
            <person name="Guo L."/>
            <person name="Liang H."/>
            <person name="Lu P."/>
            <person name="Wu Y."/>
            <person name="Zhang Z."/>
            <person name="Ro D.K."/>
            <person name="Shang Y."/>
            <person name="Huang S."/>
            <person name="Yan J."/>
        </authorList>
    </citation>
    <scope>NUCLEOTIDE SEQUENCE [LARGE SCALE GENOMIC DNA]</scope>
    <source>
        <strain evidence="1">Ta-2019</strain>
    </source>
</reference>
<evidence type="ECO:0000313" key="1">
    <source>
        <dbReference type="EMBL" id="KAH9304910.1"/>
    </source>
</evidence>
<name>A0AA38CRB4_TAXCH</name>
<proteinExistence type="predicted"/>
<dbReference type="AlphaFoldDB" id="A0AA38CRB4"/>
<dbReference type="InterPro" id="IPR038595">
    <property type="entry name" value="LOR_sf"/>
</dbReference>
<dbReference type="EMBL" id="JAHRHJ020000008">
    <property type="protein sequence ID" value="KAH9304910.1"/>
    <property type="molecule type" value="Genomic_DNA"/>
</dbReference>
<organism evidence="1 2">
    <name type="scientific">Taxus chinensis</name>
    <name type="common">Chinese yew</name>
    <name type="synonym">Taxus wallichiana var. chinensis</name>
    <dbReference type="NCBI Taxonomy" id="29808"/>
    <lineage>
        <taxon>Eukaryota</taxon>
        <taxon>Viridiplantae</taxon>
        <taxon>Streptophyta</taxon>
        <taxon>Embryophyta</taxon>
        <taxon>Tracheophyta</taxon>
        <taxon>Spermatophyta</taxon>
        <taxon>Pinopsida</taxon>
        <taxon>Pinidae</taxon>
        <taxon>Conifers II</taxon>
        <taxon>Cupressales</taxon>
        <taxon>Taxaceae</taxon>
        <taxon>Taxus</taxon>
    </lineage>
</organism>
<dbReference type="Gene3D" id="2.40.160.200">
    <property type="entry name" value="LURP1-related"/>
    <property type="match status" value="1"/>
</dbReference>
<gene>
    <name evidence="1" type="ORF">KI387_009314</name>
</gene>
<evidence type="ECO:0000313" key="2">
    <source>
        <dbReference type="Proteomes" id="UP000824469"/>
    </source>
</evidence>
<comment type="caution">
    <text evidence="1">The sequence shown here is derived from an EMBL/GenBank/DDBJ whole genome shotgun (WGS) entry which is preliminary data.</text>
</comment>
<keyword evidence="2" id="KW-1185">Reference proteome</keyword>